<reference evidence="2 3" key="1">
    <citation type="submission" date="2019-04" db="EMBL/GenBank/DDBJ databases">
        <title>Streptomyces sp. nov. Bv016 isolated from bark of Buahinia variegata.</title>
        <authorList>
            <person name="Kanchanasin P."/>
            <person name="Tanasupawat S."/>
            <person name="Yuki M."/>
            <person name="Kudo T."/>
        </authorList>
    </citation>
    <scope>NUCLEOTIDE SEQUENCE [LARGE SCALE GENOMIC DNA]</scope>
    <source>
        <strain evidence="2 3">JCM 4765</strain>
    </source>
</reference>
<keyword evidence="3" id="KW-1185">Reference proteome</keyword>
<organism evidence="2 3">
    <name type="scientific">Streptomyces griseoluteus</name>
    <dbReference type="NCBI Taxonomy" id="29306"/>
    <lineage>
        <taxon>Bacteria</taxon>
        <taxon>Bacillati</taxon>
        <taxon>Actinomycetota</taxon>
        <taxon>Actinomycetes</taxon>
        <taxon>Kitasatosporales</taxon>
        <taxon>Streptomycetaceae</taxon>
        <taxon>Streptomyces</taxon>
    </lineage>
</organism>
<dbReference type="Proteomes" id="UP000298513">
    <property type="component" value="Unassembled WGS sequence"/>
</dbReference>
<feature type="transmembrane region" description="Helical" evidence="1">
    <location>
        <begin position="77"/>
        <end position="99"/>
    </location>
</feature>
<keyword evidence="1" id="KW-0812">Transmembrane</keyword>
<dbReference type="EMBL" id="SRRU01000013">
    <property type="protein sequence ID" value="TGN75343.1"/>
    <property type="molecule type" value="Genomic_DNA"/>
</dbReference>
<accession>A0A4Z1D1H6</accession>
<protein>
    <submittedName>
        <fullName evidence="2">Uncharacterized protein</fullName>
    </submittedName>
</protein>
<sequence>MKEEIKGLAGFLVAGLGAAAALLAWAPLARVNVEGGFEGRHRDLSVLYVDLPLVAAGGALVPLAFWMLTLRRFHRPWLAALAAVTAVALGIWGLTSWWAPYQAPEFGY</sequence>
<dbReference type="AlphaFoldDB" id="A0A4Z1D1H6"/>
<feature type="transmembrane region" description="Helical" evidence="1">
    <location>
        <begin position="46"/>
        <end position="70"/>
    </location>
</feature>
<keyword evidence="1" id="KW-0472">Membrane</keyword>
<proteinExistence type="predicted"/>
<evidence type="ECO:0000313" key="2">
    <source>
        <dbReference type="EMBL" id="TGN75343.1"/>
    </source>
</evidence>
<gene>
    <name evidence="2" type="ORF">E5082_29185</name>
</gene>
<evidence type="ECO:0000313" key="3">
    <source>
        <dbReference type="Proteomes" id="UP000298513"/>
    </source>
</evidence>
<evidence type="ECO:0000256" key="1">
    <source>
        <dbReference type="SAM" id="Phobius"/>
    </source>
</evidence>
<dbReference type="GeneID" id="91534090"/>
<feature type="transmembrane region" description="Helical" evidence="1">
    <location>
        <begin position="7"/>
        <end position="26"/>
    </location>
</feature>
<name>A0A4Z1D1H6_STRGP</name>
<dbReference type="RefSeq" id="WP_135794247.1">
    <property type="nucleotide sequence ID" value="NZ_BNBQ01000013.1"/>
</dbReference>
<comment type="caution">
    <text evidence="2">The sequence shown here is derived from an EMBL/GenBank/DDBJ whole genome shotgun (WGS) entry which is preliminary data.</text>
</comment>
<keyword evidence="1" id="KW-1133">Transmembrane helix</keyword>